<dbReference type="PANTHER" id="PTHR10773:SF19">
    <property type="match status" value="1"/>
</dbReference>
<proteinExistence type="predicted"/>
<protein>
    <recommendedName>
        <fullName evidence="1">DUF7869 domain-containing protein</fullName>
    </recommendedName>
</protein>
<dbReference type="InterPro" id="IPR057191">
    <property type="entry name" value="DUF7869"/>
</dbReference>
<dbReference type="PANTHER" id="PTHR10773">
    <property type="entry name" value="DNA-DIRECTED RNA POLYMERASES I, II, AND III SUBUNIT RPABC2"/>
    <property type="match status" value="1"/>
</dbReference>
<evidence type="ECO:0000259" key="1">
    <source>
        <dbReference type="Pfam" id="PF25273"/>
    </source>
</evidence>
<evidence type="ECO:0000313" key="3">
    <source>
        <dbReference type="Proteomes" id="UP000663880"/>
    </source>
</evidence>
<dbReference type="Pfam" id="PF25273">
    <property type="entry name" value="DUF7869"/>
    <property type="match status" value="1"/>
</dbReference>
<evidence type="ECO:0000313" key="2">
    <source>
        <dbReference type="EMBL" id="CAF4947075.1"/>
    </source>
</evidence>
<dbReference type="EMBL" id="CAJOBZ010000070">
    <property type="protein sequence ID" value="CAF4947075.1"/>
    <property type="molecule type" value="Genomic_DNA"/>
</dbReference>
<feature type="domain" description="DUF7869" evidence="1">
    <location>
        <begin position="125"/>
        <end position="249"/>
    </location>
</feature>
<comment type="caution">
    <text evidence="2">The sequence shown here is derived from an EMBL/GenBank/DDBJ whole genome shotgun (WGS) entry which is preliminary data.</text>
</comment>
<sequence length="261" mass="30546">MSNLYNLYKKIYIKQGIDVVSVRIFRKIFQENFNISFHVPKKDKCLKCLQFEKDDNLENQKEKQEHEVEIEQSYARFKVHKDIHKDPSTLCASFDLEKVFNTPFAQSMLLYYSRKLAVYNLCVYENGTRNVFCFYWDESNGKRGANEIATIMHKYIQSVDARGNVTRLLLYCDCCPGQNRNRTVLAMLHSSLQACKNINTIQINFLLTGHTYMPVDSVHAIIEIRLKNTTVYAPSQWFTVIATARQKPSPFAMERLSYEDF</sequence>
<dbReference type="Proteomes" id="UP000663880">
    <property type="component" value="Unassembled WGS sequence"/>
</dbReference>
<reference evidence="2" key="1">
    <citation type="submission" date="2021-02" db="EMBL/GenBank/DDBJ databases">
        <authorList>
            <person name="Steward A R."/>
        </authorList>
    </citation>
    <scope>NUCLEOTIDE SEQUENCE</scope>
</reference>
<accession>A0A821XTB7</accession>
<keyword evidence="3" id="KW-1185">Reference proteome</keyword>
<dbReference type="AlphaFoldDB" id="A0A821XTB7"/>
<organism evidence="2 3">
    <name type="scientific">Pieris macdunnoughi</name>
    <dbReference type="NCBI Taxonomy" id="345717"/>
    <lineage>
        <taxon>Eukaryota</taxon>
        <taxon>Metazoa</taxon>
        <taxon>Ecdysozoa</taxon>
        <taxon>Arthropoda</taxon>
        <taxon>Hexapoda</taxon>
        <taxon>Insecta</taxon>
        <taxon>Pterygota</taxon>
        <taxon>Neoptera</taxon>
        <taxon>Endopterygota</taxon>
        <taxon>Lepidoptera</taxon>
        <taxon>Glossata</taxon>
        <taxon>Ditrysia</taxon>
        <taxon>Papilionoidea</taxon>
        <taxon>Pieridae</taxon>
        <taxon>Pierinae</taxon>
        <taxon>Pieris</taxon>
    </lineage>
</organism>
<dbReference type="OrthoDB" id="6746758at2759"/>
<gene>
    <name evidence="2" type="ORF">PMACD_LOCUS15283</name>
</gene>
<name>A0A821XTB7_9NEOP</name>